<dbReference type="Gramene" id="OE9A073538T1">
    <property type="protein sequence ID" value="OE9A073538C1"/>
    <property type="gene ID" value="OE9A073538"/>
</dbReference>
<dbReference type="PANTHER" id="PTHR48449">
    <property type="entry name" value="DUF1985 DOMAIN-CONTAINING PROTEIN"/>
    <property type="match status" value="1"/>
</dbReference>
<feature type="domain" description="DUF1985" evidence="3">
    <location>
        <begin position="74"/>
        <end position="115"/>
    </location>
</feature>
<dbReference type="PANTHER" id="PTHR48449:SF1">
    <property type="entry name" value="DUF1985 DOMAIN-CONTAINING PROTEIN"/>
    <property type="match status" value="1"/>
</dbReference>
<sequence>MYRHDGVRILYSRDAKLQAHVSQRSNLKLVKTVIDHFDEQQLENFCNSSLGYLAEVLDIHFSAQLIQQLVFKIVRTDKLYELWFNVQGHLTRFGLQEYVLVTGLRCGAFLEGAEYERFLERRRLKESHGGGLAEREDSNEEASEGGSSDEQTSEGDEEKGVSGSNPNGEDTGESDGDRFRTDKDTVEEIGVPLPHLATLVARAGPTTAVTATGTETKVGVSGSLPEDVYEELAEPCLDEQDIPIDTGNMQAHIAPCQTMSTCQWPLQVKKCKMQEPWSPRMRPGTTMMRRRVAMRRMAMVLLLKSQLPGRYQKHESSYNETALGTIATIDFCYQDSIYGREGEENQEAGSDVGRTEIEGDILKLVGIFALLWGDRRGSMSSTDKLISFMRIAKRPLILRILGFVFMVLLLWSPVVIPLLPSLIQIWATRRPFTELLSLLALLCLRLYHDNDYFMGGKNSQV</sequence>
<dbReference type="AlphaFoldDB" id="A0A8S0R0M8"/>
<evidence type="ECO:0000256" key="2">
    <source>
        <dbReference type="SAM" id="Phobius"/>
    </source>
</evidence>
<dbReference type="Proteomes" id="UP000594638">
    <property type="component" value="Unassembled WGS sequence"/>
</dbReference>
<comment type="caution">
    <text evidence="4">The sequence shown here is derived from an EMBL/GenBank/DDBJ whole genome shotgun (WGS) entry which is preliminary data.</text>
</comment>
<accession>A0A8S0R0M8</accession>
<feature type="transmembrane region" description="Helical" evidence="2">
    <location>
        <begin position="396"/>
        <end position="419"/>
    </location>
</feature>
<protein>
    <submittedName>
        <fullName evidence="4">Alpha beta hydrolase</fullName>
    </submittedName>
</protein>
<keyword evidence="2" id="KW-0472">Membrane</keyword>
<gene>
    <name evidence="4" type="ORF">OLEA9_A073538</name>
</gene>
<dbReference type="GO" id="GO:0016787">
    <property type="term" value="F:hydrolase activity"/>
    <property type="evidence" value="ECO:0007669"/>
    <property type="project" value="UniProtKB-KW"/>
</dbReference>
<evidence type="ECO:0000313" key="5">
    <source>
        <dbReference type="Proteomes" id="UP000594638"/>
    </source>
</evidence>
<evidence type="ECO:0000256" key="1">
    <source>
        <dbReference type="SAM" id="MobiDB-lite"/>
    </source>
</evidence>
<reference evidence="4 5" key="1">
    <citation type="submission" date="2019-12" db="EMBL/GenBank/DDBJ databases">
        <authorList>
            <person name="Alioto T."/>
            <person name="Alioto T."/>
            <person name="Gomez Garrido J."/>
        </authorList>
    </citation>
    <scope>NUCLEOTIDE SEQUENCE [LARGE SCALE GENOMIC DNA]</scope>
</reference>
<keyword evidence="2" id="KW-1133">Transmembrane helix</keyword>
<keyword evidence="5" id="KW-1185">Reference proteome</keyword>
<evidence type="ECO:0000313" key="4">
    <source>
        <dbReference type="EMBL" id="CAA2971982.1"/>
    </source>
</evidence>
<dbReference type="OrthoDB" id="1114298at2759"/>
<organism evidence="4 5">
    <name type="scientific">Olea europaea subsp. europaea</name>
    <dbReference type="NCBI Taxonomy" id="158383"/>
    <lineage>
        <taxon>Eukaryota</taxon>
        <taxon>Viridiplantae</taxon>
        <taxon>Streptophyta</taxon>
        <taxon>Embryophyta</taxon>
        <taxon>Tracheophyta</taxon>
        <taxon>Spermatophyta</taxon>
        <taxon>Magnoliopsida</taxon>
        <taxon>eudicotyledons</taxon>
        <taxon>Gunneridae</taxon>
        <taxon>Pentapetalae</taxon>
        <taxon>asterids</taxon>
        <taxon>lamiids</taxon>
        <taxon>Lamiales</taxon>
        <taxon>Oleaceae</taxon>
        <taxon>Oleeae</taxon>
        <taxon>Olea</taxon>
    </lineage>
</organism>
<feature type="compositionally biased region" description="Basic and acidic residues" evidence="1">
    <location>
        <begin position="126"/>
        <end position="136"/>
    </location>
</feature>
<keyword evidence="4" id="KW-0378">Hydrolase</keyword>
<keyword evidence="2" id="KW-0812">Transmembrane</keyword>
<dbReference type="EMBL" id="CACTIH010002033">
    <property type="protein sequence ID" value="CAA2971982.1"/>
    <property type="molecule type" value="Genomic_DNA"/>
</dbReference>
<feature type="region of interest" description="Disordered" evidence="1">
    <location>
        <begin position="126"/>
        <end position="180"/>
    </location>
</feature>
<dbReference type="InterPro" id="IPR015410">
    <property type="entry name" value="DUF1985"/>
</dbReference>
<dbReference type="Pfam" id="PF09331">
    <property type="entry name" value="DUF1985"/>
    <property type="match status" value="1"/>
</dbReference>
<name>A0A8S0R0M8_OLEEU</name>
<evidence type="ECO:0000259" key="3">
    <source>
        <dbReference type="Pfam" id="PF09331"/>
    </source>
</evidence>
<proteinExistence type="predicted"/>